<accession>A0AAW4ZZX7</accession>
<dbReference type="Proteomes" id="UP000813876">
    <property type="component" value="Unassembled WGS sequence"/>
</dbReference>
<comment type="caution">
    <text evidence="1">The sequence shown here is derived from an EMBL/GenBank/DDBJ whole genome shotgun (WGS) entry which is preliminary data.</text>
</comment>
<protein>
    <submittedName>
        <fullName evidence="1">Relaxosome protein</fullName>
    </submittedName>
</protein>
<evidence type="ECO:0000313" key="1">
    <source>
        <dbReference type="EMBL" id="MCF2303442.1"/>
    </source>
</evidence>
<proteinExistence type="predicted"/>
<dbReference type="AlphaFoldDB" id="A0AAW4ZZX7"/>
<dbReference type="Pfam" id="PF21983">
    <property type="entry name" value="NikA-like"/>
    <property type="match status" value="1"/>
</dbReference>
<dbReference type="InterPro" id="IPR053842">
    <property type="entry name" value="NikA-like"/>
</dbReference>
<evidence type="ECO:0000313" key="2">
    <source>
        <dbReference type="Proteomes" id="UP000813876"/>
    </source>
</evidence>
<reference evidence="1" key="1">
    <citation type="submission" date="2019-11" db="EMBL/GenBank/DDBJ databases">
        <title>Comparative genomics of photobacteria reveal adaptation to distinct habitats.</title>
        <authorList>
            <person name="Fuertes-Perez S."/>
            <person name="Hilgarth M."/>
            <person name="Vogel R.F."/>
        </authorList>
    </citation>
    <scope>NUCLEOTIDE SEQUENCE</scope>
    <source>
        <strain evidence="1">TMW2.2145</strain>
    </source>
</reference>
<gene>
    <name evidence="1" type="ORF">GLP33_17055</name>
</gene>
<dbReference type="EMBL" id="WMCP01000026">
    <property type="protein sequence ID" value="MCF2303442.1"/>
    <property type="molecule type" value="Genomic_DNA"/>
</dbReference>
<name>A0AAW4ZZX7_PHOPO</name>
<sequence length="116" mass="13689">MTKSKEKKDVPISFRLTKSEYEPYKDILEKTDLSKTEFFRGVFLQKQYTFNVQECKPVEYNKLIFIFNKTSNNINQIAKRLNAENKEGIITQRSYNIAINELITIQSQLKRILDAC</sequence>
<organism evidence="1 2">
    <name type="scientific">Photobacterium phosphoreum</name>
    <dbReference type="NCBI Taxonomy" id="659"/>
    <lineage>
        <taxon>Bacteria</taxon>
        <taxon>Pseudomonadati</taxon>
        <taxon>Pseudomonadota</taxon>
        <taxon>Gammaproteobacteria</taxon>
        <taxon>Vibrionales</taxon>
        <taxon>Vibrionaceae</taxon>
        <taxon>Photobacterium</taxon>
    </lineage>
</organism>
<dbReference type="RefSeq" id="WP_232581595.1">
    <property type="nucleotide sequence ID" value="NZ_WMCP01000026.1"/>
</dbReference>